<dbReference type="SUPFAM" id="SSF56436">
    <property type="entry name" value="C-type lectin-like"/>
    <property type="match status" value="1"/>
</dbReference>
<keyword evidence="11" id="KW-1185">Reference proteome</keyword>
<dbReference type="GO" id="GO:0005886">
    <property type="term" value="C:plasma membrane"/>
    <property type="evidence" value="ECO:0000318"/>
    <property type="project" value="GO_Central"/>
</dbReference>
<dbReference type="InParanoid" id="R4GD57"/>
<dbReference type="HOGENOM" id="CLU_049894_8_2_1"/>
<evidence type="ECO:0000256" key="5">
    <source>
        <dbReference type="ARBA" id="ARBA00022968"/>
    </source>
</evidence>
<feature type="domain" description="C-type lectin" evidence="9">
    <location>
        <begin position="117"/>
        <end position="229"/>
    </location>
</feature>
<dbReference type="InterPro" id="IPR016186">
    <property type="entry name" value="C-type_lectin-like/link_sf"/>
</dbReference>
<dbReference type="OrthoDB" id="9047173at2759"/>
<dbReference type="AlphaFoldDB" id="R4GD57"/>
<dbReference type="SMART" id="SM00034">
    <property type="entry name" value="CLECT"/>
    <property type="match status" value="1"/>
</dbReference>
<reference evidence="10" key="3">
    <citation type="submission" date="2025-09" db="UniProtKB">
        <authorList>
            <consortium name="Ensembl"/>
        </authorList>
    </citation>
    <scope>IDENTIFICATION</scope>
</reference>
<dbReference type="GeneTree" id="ENSGT00940000154685"/>
<dbReference type="Proteomes" id="UP000001646">
    <property type="component" value="Chromosome 2"/>
</dbReference>
<organism evidence="10 11">
    <name type="scientific">Anolis carolinensis</name>
    <name type="common">Green anole</name>
    <name type="synonym">American chameleon</name>
    <dbReference type="NCBI Taxonomy" id="28377"/>
    <lineage>
        <taxon>Eukaryota</taxon>
        <taxon>Metazoa</taxon>
        <taxon>Chordata</taxon>
        <taxon>Craniata</taxon>
        <taxon>Vertebrata</taxon>
        <taxon>Euteleostomi</taxon>
        <taxon>Lepidosauria</taxon>
        <taxon>Squamata</taxon>
        <taxon>Bifurcata</taxon>
        <taxon>Unidentata</taxon>
        <taxon>Episquamata</taxon>
        <taxon>Toxicofera</taxon>
        <taxon>Iguania</taxon>
        <taxon>Dactyloidae</taxon>
        <taxon>Anolis</taxon>
    </lineage>
</organism>
<protein>
    <recommendedName>
        <fullName evidence="9">C-type lectin domain-containing protein</fullName>
    </recommendedName>
</protein>
<sequence length="235" mass="27099">MAGETVYADLTVSSEALSPRPQHSSPWLCASQRPHRQKISLWISCIGNVILLASLVVLALQLENKKGKSRVNDSKWTNMVECNTSSDKFKYHLRSTLCNQTSVNSTCQVCSPHWHLHKHKCYQFPSTNTLKSWNDSQDDCSARNAQLLVIQDMEDLDFVTKNMLDMHYTYWIGLLWSLPMKKWKWATGSQVNHDVFKEQNIQEEKYCGAIKNKKIVSETCSTVLRWICQKDPIFI</sequence>
<dbReference type="Gene3D" id="3.10.100.10">
    <property type="entry name" value="Mannose-Binding Protein A, subunit A"/>
    <property type="match status" value="1"/>
</dbReference>
<dbReference type="CDD" id="cd03593">
    <property type="entry name" value="CLECT_NK_receptors_like"/>
    <property type="match status" value="1"/>
</dbReference>
<dbReference type="PROSITE" id="PS50041">
    <property type="entry name" value="C_TYPE_LECTIN_2"/>
    <property type="match status" value="1"/>
</dbReference>
<dbReference type="GO" id="GO:0038023">
    <property type="term" value="F:signaling receptor activity"/>
    <property type="evidence" value="ECO:0000318"/>
    <property type="project" value="GO_Central"/>
</dbReference>
<reference evidence="10 11" key="1">
    <citation type="submission" date="2009-12" db="EMBL/GenBank/DDBJ databases">
        <title>The Genome Sequence of Anolis carolinensis (Green Anole Lizard).</title>
        <authorList>
            <consortium name="The Genome Sequencing Platform"/>
            <person name="Di Palma F."/>
            <person name="Alfoldi J."/>
            <person name="Heiman D."/>
            <person name="Young S."/>
            <person name="Grabherr M."/>
            <person name="Johnson J."/>
            <person name="Lander E.S."/>
            <person name="Lindblad-Toh K."/>
        </authorList>
    </citation>
    <scope>NUCLEOTIDE SEQUENCE [LARGE SCALE GENOMIC DNA]</scope>
    <source>
        <strain evidence="10 11">JBL SC #1</strain>
    </source>
</reference>
<evidence type="ECO:0000256" key="8">
    <source>
        <dbReference type="SAM" id="Phobius"/>
    </source>
</evidence>
<dbReference type="Bgee" id="ENSACAG00000028978">
    <property type="expression patterns" value="Expressed in liver and 5 other cell types or tissues"/>
</dbReference>
<evidence type="ECO:0000259" key="9">
    <source>
        <dbReference type="PROSITE" id="PS50041"/>
    </source>
</evidence>
<reference evidence="10" key="2">
    <citation type="submission" date="2025-08" db="UniProtKB">
        <authorList>
            <consortium name="Ensembl"/>
        </authorList>
    </citation>
    <scope>IDENTIFICATION</scope>
</reference>
<dbReference type="InterPro" id="IPR033992">
    <property type="entry name" value="NKR-like_CTLD"/>
</dbReference>
<dbReference type="PANTHER" id="PTHR46784:SF1">
    <property type="entry name" value="KILLER CELL LECTIN-LIKE RECEPTOR SUBFAMILY B MEMBER 1"/>
    <property type="match status" value="1"/>
</dbReference>
<proteinExistence type="predicted"/>
<dbReference type="GO" id="GO:0042269">
    <property type="term" value="P:regulation of natural killer cell mediated cytotoxicity"/>
    <property type="evidence" value="ECO:0000318"/>
    <property type="project" value="GO_Central"/>
</dbReference>
<dbReference type="InterPro" id="IPR001304">
    <property type="entry name" value="C-type_lectin-like"/>
</dbReference>
<comment type="subcellular location">
    <subcellularLocation>
        <location evidence="1">Membrane</location>
        <topology evidence="1">Single-pass type II membrane protein</topology>
    </subcellularLocation>
    <subcellularLocation>
        <location evidence="2">Secreted</location>
    </subcellularLocation>
</comment>
<keyword evidence="6 8" id="KW-1133">Transmembrane helix</keyword>
<keyword evidence="8" id="KW-0812">Transmembrane</keyword>
<evidence type="ECO:0000313" key="11">
    <source>
        <dbReference type="Proteomes" id="UP000001646"/>
    </source>
</evidence>
<dbReference type="FunCoup" id="R4GD57">
    <property type="interactions" value="2"/>
</dbReference>
<keyword evidence="5" id="KW-0735">Signal-anchor</keyword>
<keyword evidence="7" id="KW-1015">Disulfide bond</keyword>
<dbReference type="GO" id="GO:0005576">
    <property type="term" value="C:extracellular region"/>
    <property type="evidence" value="ECO:0007669"/>
    <property type="project" value="UniProtKB-SubCell"/>
</dbReference>
<evidence type="ECO:0000313" key="10">
    <source>
        <dbReference type="Ensembl" id="ENSACAP00000023300.1"/>
    </source>
</evidence>
<dbReference type="Pfam" id="PF00059">
    <property type="entry name" value="Lectin_C"/>
    <property type="match status" value="1"/>
</dbReference>
<dbReference type="Ensembl" id="ENSACAT00000030720.2">
    <property type="protein sequence ID" value="ENSACAP00000023300.1"/>
    <property type="gene ID" value="ENSACAG00000028978.2"/>
</dbReference>
<evidence type="ECO:0000256" key="3">
    <source>
        <dbReference type="ARBA" id="ARBA00022525"/>
    </source>
</evidence>
<keyword evidence="4" id="KW-0430">Lectin</keyword>
<dbReference type="InterPro" id="IPR016187">
    <property type="entry name" value="CTDL_fold"/>
</dbReference>
<evidence type="ECO:0000256" key="1">
    <source>
        <dbReference type="ARBA" id="ARBA00004606"/>
    </source>
</evidence>
<keyword evidence="8" id="KW-0472">Membrane</keyword>
<evidence type="ECO:0000256" key="4">
    <source>
        <dbReference type="ARBA" id="ARBA00022734"/>
    </source>
</evidence>
<feature type="transmembrane region" description="Helical" evidence="8">
    <location>
        <begin position="41"/>
        <end position="60"/>
    </location>
</feature>
<dbReference type="GO" id="GO:0009986">
    <property type="term" value="C:cell surface"/>
    <property type="evidence" value="ECO:0000318"/>
    <property type="project" value="GO_Central"/>
</dbReference>
<accession>R4GD57</accession>
<dbReference type="eggNOG" id="KOG4297">
    <property type="taxonomic scope" value="Eukaryota"/>
</dbReference>
<dbReference type="GO" id="GO:0030246">
    <property type="term" value="F:carbohydrate binding"/>
    <property type="evidence" value="ECO:0007669"/>
    <property type="project" value="UniProtKB-KW"/>
</dbReference>
<evidence type="ECO:0000256" key="7">
    <source>
        <dbReference type="ARBA" id="ARBA00023157"/>
    </source>
</evidence>
<dbReference type="InterPro" id="IPR051527">
    <property type="entry name" value="KLR_subfamily_B"/>
</dbReference>
<evidence type="ECO:0000256" key="6">
    <source>
        <dbReference type="ARBA" id="ARBA00022989"/>
    </source>
</evidence>
<evidence type="ECO:0000256" key="2">
    <source>
        <dbReference type="ARBA" id="ARBA00004613"/>
    </source>
</evidence>
<name>R4GD57_ANOCA</name>
<dbReference type="PANTHER" id="PTHR46784">
    <property type="entry name" value="KILLER CELL LECTIN-LIKE RECEPTOR SUBFAMILY B MEMBER 1"/>
    <property type="match status" value="1"/>
</dbReference>
<keyword evidence="3" id="KW-0964">Secreted</keyword>